<dbReference type="EMBL" id="GGEC01093843">
    <property type="protein sequence ID" value="MBX74327.1"/>
    <property type="molecule type" value="Transcribed_RNA"/>
</dbReference>
<protein>
    <submittedName>
        <fullName evidence="1">Uncharacterized protein</fullName>
    </submittedName>
</protein>
<sequence length="40" mass="4595">MGFMTTLSEYWPLDGNLLNMQQCKGQKWQQSQSTTPFGLV</sequence>
<proteinExistence type="predicted"/>
<accession>A0A2P2R593</accession>
<name>A0A2P2R593_RHIMU</name>
<organism evidence="1">
    <name type="scientific">Rhizophora mucronata</name>
    <name type="common">Asiatic mangrove</name>
    <dbReference type="NCBI Taxonomy" id="61149"/>
    <lineage>
        <taxon>Eukaryota</taxon>
        <taxon>Viridiplantae</taxon>
        <taxon>Streptophyta</taxon>
        <taxon>Embryophyta</taxon>
        <taxon>Tracheophyta</taxon>
        <taxon>Spermatophyta</taxon>
        <taxon>Magnoliopsida</taxon>
        <taxon>eudicotyledons</taxon>
        <taxon>Gunneridae</taxon>
        <taxon>Pentapetalae</taxon>
        <taxon>rosids</taxon>
        <taxon>fabids</taxon>
        <taxon>Malpighiales</taxon>
        <taxon>Rhizophoraceae</taxon>
        <taxon>Rhizophora</taxon>
    </lineage>
</organism>
<evidence type="ECO:0000313" key="1">
    <source>
        <dbReference type="EMBL" id="MBX74327.1"/>
    </source>
</evidence>
<dbReference type="AlphaFoldDB" id="A0A2P2R593"/>
<reference evidence="1" key="1">
    <citation type="submission" date="2018-02" db="EMBL/GenBank/DDBJ databases">
        <title>Rhizophora mucronata_Transcriptome.</title>
        <authorList>
            <person name="Meera S.P."/>
            <person name="Sreeshan A."/>
            <person name="Augustine A."/>
        </authorList>
    </citation>
    <scope>NUCLEOTIDE SEQUENCE</scope>
    <source>
        <tissue evidence="1">Leaf</tissue>
    </source>
</reference>